<gene>
    <name evidence="3" type="ORF">LCOR_05121.1</name>
</gene>
<reference evidence="3" key="1">
    <citation type="submission" date="2013-08" db="EMBL/GenBank/DDBJ databases">
        <title>Gene expansion shapes genome architecture in the human pathogen Lichtheimia corymbifera: an evolutionary genomics analysis in the ancient terrestrial Mucorales (Mucoromycotina).</title>
        <authorList>
            <person name="Schwartze V.U."/>
            <person name="Winter S."/>
            <person name="Shelest E."/>
            <person name="Marcet-Houben M."/>
            <person name="Horn F."/>
            <person name="Wehner S."/>
            <person name="Hoffmann K."/>
            <person name="Riege K."/>
            <person name="Sammeth M."/>
            <person name="Nowrousian M."/>
            <person name="Valiante V."/>
            <person name="Linde J."/>
            <person name="Jacobsen I.D."/>
            <person name="Marz M."/>
            <person name="Brakhage A.A."/>
            <person name="Gabaldon T."/>
            <person name="Bocker S."/>
            <person name="Voigt K."/>
        </authorList>
    </citation>
    <scope>NUCLEOTIDE SEQUENCE [LARGE SCALE GENOMIC DNA]</scope>
    <source>
        <strain evidence="3">FSU 9682</strain>
    </source>
</reference>
<dbReference type="GO" id="GO:0042144">
    <property type="term" value="P:vacuole fusion, non-autophagic"/>
    <property type="evidence" value="ECO:0007669"/>
    <property type="project" value="TreeGrafter"/>
</dbReference>
<accession>A0A068RUF0</accession>
<comment type="similarity">
    <text evidence="1">Belongs to the protease inhibitor I9 family.</text>
</comment>
<dbReference type="AlphaFoldDB" id="A0A068RUF0"/>
<sequence>MSVSNYIITFKSDTPADVLEQRAQDIEASGAIITHRYNAALKGFAVKVPDTSVQALGAFNDDPHVDSFEADGEVTTQGQALLNK</sequence>
<dbReference type="MEROPS" id="I09.003"/>
<proteinExistence type="inferred from homology"/>
<dbReference type="OrthoDB" id="5518345at2759"/>
<dbReference type="SUPFAM" id="SSF54897">
    <property type="entry name" value="Protease propeptides/inhibitors"/>
    <property type="match status" value="1"/>
</dbReference>
<dbReference type="Proteomes" id="UP000027586">
    <property type="component" value="Unassembled WGS sequence"/>
</dbReference>
<organism evidence="3 4">
    <name type="scientific">Lichtheimia corymbifera JMRC:FSU:9682</name>
    <dbReference type="NCBI Taxonomy" id="1263082"/>
    <lineage>
        <taxon>Eukaryota</taxon>
        <taxon>Fungi</taxon>
        <taxon>Fungi incertae sedis</taxon>
        <taxon>Mucoromycota</taxon>
        <taxon>Mucoromycotina</taxon>
        <taxon>Mucoromycetes</taxon>
        <taxon>Mucorales</taxon>
        <taxon>Lichtheimiaceae</taxon>
        <taxon>Lichtheimia</taxon>
    </lineage>
</organism>
<dbReference type="VEuPathDB" id="FungiDB:LCOR_05121.1"/>
<dbReference type="STRING" id="1263082.A0A068RUF0"/>
<evidence type="ECO:0000313" key="3">
    <source>
        <dbReference type="EMBL" id="CDH53808.1"/>
    </source>
</evidence>
<name>A0A068RUF0_9FUNG</name>
<dbReference type="EMBL" id="CBTN010000019">
    <property type="protein sequence ID" value="CDH53808.1"/>
    <property type="molecule type" value="Genomic_DNA"/>
</dbReference>
<evidence type="ECO:0000256" key="1">
    <source>
        <dbReference type="ARBA" id="ARBA00038069"/>
    </source>
</evidence>
<dbReference type="PANTHER" id="PTHR28288:SF2">
    <property type="entry name" value="PROTEASE B INHIBITOR 2"/>
    <property type="match status" value="1"/>
</dbReference>
<comment type="caution">
    <text evidence="3">The sequence shown here is derived from an EMBL/GenBank/DDBJ whole genome shotgun (WGS) entry which is preliminary data.</text>
</comment>
<dbReference type="Gene3D" id="3.30.70.80">
    <property type="entry name" value="Peptidase S8 propeptide/proteinase inhibitor I9"/>
    <property type="match status" value="1"/>
</dbReference>
<dbReference type="Pfam" id="PF05922">
    <property type="entry name" value="Inhibitor_I9"/>
    <property type="match status" value="1"/>
</dbReference>
<evidence type="ECO:0000259" key="2">
    <source>
        <dbReference type="Pfam" id="PF05922"/>
    </source>
</evidence>
<keyword evidence="4" id="KW-1185">Reference proteome</keyword>
<evidence type="ECO:0000313" key="4">
    <source>
        <dbReference type="Proteomes" id="UP000027586"/>
    </source>
</evidence>
<protein>
    <recommendedName>
        <fullName evidence="2">Inhibitor I9 domain-containing protein</fullName>
    </recommendedName>
</protein>
<feature type="domain" description="Inhibitor I9" evidence="2">
    <location>
        <begin position="6"/>
        <end position="76"/>
    </location>
</feature>
<dbReference type="GO" id="GO:0004866">
    <property type="term" value="F:endopeptidase inhibitor activity"/>
    <property type="evidence" value="ECO:0007669"/>
    <property type="project" value="TreeGrafter"/>
</dbReference>
<dbReference type="InterPro" id="IPR037045">
    <property type="entry name" value="S8pro/Inhibitor_I9_sf"/>
</dbReference>
<dbReference type="PANTHER" id="PTHR28288">
    <property type="entry name" value="PROTEASE B INHIBITOR 2"/>
    <property type="match status" value="1"/>
</dbReference>
<dbReference type="InterPro" id="IPR052471">
    <property type="entry name" value="PBI_I9"/>
</dbReference>
<dbReference type="InterPro" id="IPR010259">
    <property type="entry name" value="S8pro/Inhibitor_I9"/>
</dbReference>